<protein>
    <submittedName>
        <fullName evidence="3">Uncharacterized protein</fullName>
    </submittedName>
</protein>
<accession>K0TLL8</accession>
<feature type="coiled-coil region" evidence="1">
    <location>
        <begin position="294"/>
        <end position="345"/>
    </location>
</feature>
<evidence type="ECO:0000256" key="1">
    <source>
        <dbReference type="SAM" id="Coils"/>
    </source>
</evidence>
<gene>
    <name evidence="3" type="ORF">THAOC_06545</name>
</gene>
<keyword evidence="1" id="KW-0175">Coiled coil</keyword>
<proteinExistence type="predicted"/>
<feature type="compositionally biased region" description="Basic residues" evidence="2">
    <location>
        <begin position="165"/>
        <end position="184"/>
    </location>
</feature>
<dbReference type="AlphaFoldDB" id="K0TLL8"/>
<keyword evidence="4" id="KW-1185">Reference proteome</keyword>
<feature type="compositionally biased region" description="Acidic residues" evidence="2">
    <location>
        <begin position="103"/>
        <end position="113"/>
    </location>
</feature>
<evidence type="ECO:0000313" key="3">
    <source>
        <dbReference type="EMBL" id="EJK71967.1"/>
    </source>
</evidence>
<dbReference type="Proteomes" id="UP000266841">
    <property type="component" value="Unassembled WGS sequence"/>
</dbReference>
<feature type="compositionally biased region" description="Polar residues" evidence="2">
    <location>
        <begin position="261"/>
        <end position="270"/>
    </location>
</feature>
<comment type="caution">
    <text evidence="3">The sequence shown here is derived from an EMBL/GenBank/DDBJ whole genome shotgun (WGS) entry which is preliminary data.</text>
</comment>
<feature type="compositionally biased region" description="Polar residues" evidence="2">
    <location>
        <begin position="214"/>
        <end position="236"/>
    </location>
</feature>
<evidence type="ECO:0000256" key="2">
    <source>
        <dbReference type="SAM" id="MobiDB-lite"/>
    </source>
</evidence>
<evidence type="ECO:0000313" key="4">
    <source>
        <dbReference type="Proteomes" id="UP000266841"/>
    </source>
</evidence>
<feature type="compositionally biased region" description="Basic and acidic residues" evidence="2">
    <location>
        <begin position="114"/>
        <end position="123"/>
    </location>
</feature>
<organism evidence="3 4">
    <name type="scientific">Thalassiosira oceanica</name>
    <name type="common">Marine diatom</name>
    <dbReference type="NCBI Taxonomy" id="159749"/>
    <lineage>
        <taxon>Eukaryota</taxon>
        <taxon>Sar</taxon>
        <taxon>Stramenopiles</taxon>
        <taxon>Ochrophyta</taxon>
        <taxon>Bacillariophyta</taxon>
        <taxon>Coscinodiscophyceae</taxon>
        <taxon>Thalassiosirophycidae</taxon>
        <taxon>Thalassiosirales</taxon>
        <taxon>Thalassiosiraceae</taxon>
        <taxon>Thalassiosira</taxon>
    </lineage>
</organism>
<feature type="compositionally biased region" description="Basic and acidic residues" evidence="2">
    <location>
        <begin position="149"/>
        <end position="164"/>
    </location>
</feature>
<feature type="region of interest" description="Disordered" evidence="2">
    <location>
        <begin position="84"/>
        <end position="287"/>
    </location>
</feature>
<sequence>MTPPEKAIMSVEAEATTTDAVGQAGAEQIYQEFFDHARLKLKRFEPPNAKITALLKKESPGEADAAPTASGTAHLLSFFGCGDVADVDDERDDSPNGTIELQLVDDDKDERDDDTAKETREPVDESTEDVADEVLAIVEESDDPGEYTLKVKRETRLAPSERGRLMPRSRIGAKRGRSRGRSRSKARDDEQRSSRRIGSRSRSRRPIKLRQKKTSNSTDVGTVSSSKTSWANSGSVGQKEADDTNTVGPTKEADEVEAGTDDSTLLSSNEYPKRKRGKPDRAGKLFPFKVSGKNAQLASENDRLRMELAHLSLASENQQLRAEVARLKAQENENLIGEVARLKAQQTIWFS</sequence>
<dbReference type="EMBL" id="AGNL01006534">
    <property type="protein sequence ID" value="EJK71967.1"/>
    <property type="molecule type" value="Genomic_DNA"/>
</dbReference>
<name>K0TLL8_THAOC</name>
<reference evidence="3 4" key="1">
    <citation type="journal article" date="2012" name="Genome Biol.">
        <title>Genome and low-iron response of an oceanic diatom adapted to chronic iron limitation.</title>
        <authorList>
            <person name="Lommer M."/>
            <person name="Specht M."/>
            <person name="Roy A.S."/>
            <person name="Kraemer L."/>
            <person name="Andreson R."/>
            <person name="Gutowska M.A."/>
            <person name="Wolf J."/>
            <person name="Bergner S.V."/>
            <person name="Schilhabel M.B."/>
            <person name="Klostermeier U.C."/>
            <person name="Beiko R.G."/>
            <person name="Rosenstiel P."/>
            <person name="Hippler M."/>
            <person name="Laroche J."/>
        </authorList>
    </citation>
    <scope>NUCLEOTIDE SEQUENCE [LARGE SCALE GENOMIC DNA]</scope>
    <source>
        <strain evidence="3 4">CCMP1005</strain>
    </source>
</reference>
<feature type="compositionally biased region" description="Basic residues" evidence="2">
    <location>
        <begin position="194"/>
        <end position="213"/>
    </location>
</feature>